<evidence type="ECO:0000313" key="2">
    <source>
        <dbReference type="EMBL" id="OGG06992.1"/>
    </source>
</evidence>
<reference evidence="2 3" key="1">
    <citation type="journal article" date="2016" name="Nat. Commun.">
        <title>Thousands of microbial genomes shed light on interconnected biogeochemical processes in an aquifer system.</title>
        <authorList>
            <person name="Anantharaman K."/>
            <person name="Brown C.T."/>
            <person name="Hug L.A."/>
            <person name="Sharon I."/>
            <person name="Castelle C.J."/>
            <person name="Probst A.J."/>
            <person name="Thomas B.C."/>
            <person name="Singh A."/>
            <person name="Wilkins M.J."/>
            <person name="Karaoz U."/>
            <person name="Brodie E.L."/>
            <person name="Williams K.H."/>
            <person name="Hubbard S.S."/>
            <person name="Banfield J.F."/>
        </authorList>
    </citation>
    <scope>NUCLEOTIDE SEQUENCE [LARGE SCALE GENOMIC DNA]</scope>
</reference>
<feature type="transmembrane region" description="Helical" evidence="1">
    <location>
        <begin position="169"/>
        <end position="190"/>
    </location>
</feature>
<sequence>MIPQSALFIFLLFLIYFISRKIIQKISSLIDLFLPAQKKSLWILAVFYLPGTLFHEMSHFIAAIILRVPTGPLSIFPTFDQEPKANGVAVKTKLGHIKVAGTDPFRLSLIGLSPILTGLAIIYFTGEIFFPDFSSILDVSNIPKNLLGVYILFITSSSMFSSRQDLKSLLISLPVIVLIISALWFSGIRIVFGENLIEGTTNILALLNKYLLLTAIIDYTVFLICATGKTVITGKK</sequence>
<keyword evidence="1" id="KW-0812">Transmembrane</keyword>
<comment type="caution">
    <text evidence="2">The sequence shown here is derived from an EMBL/GenBank/DDBJ whole genome shotgun (WGS) entry which is preliminary data.</text>
</comment>
<keyword evidence="1" id="KW-0472">Membrane</keyword>
<gene>
    <name evidence="2" type="ORF">A2777_03930</name>
</gene>
<keyword evidence="1" id="KW-1133">Transmembrane helix</keyword>
<dbReference type="EMBL" id="MFJF01000012">
    <property type="protein sequence ID" value="OGG06992.1"/>
    <property type="molecule type" value="Genomic_DNA"/>
</dbReference>
<organism evidence="2 3">
    <name type="scientific">Candidatus Gottesmanbacteria bacterium RIFCSPHIGHO2_01_FULL_40_15</name>
    <dbReference type="NCBI Taxonomy" id="1798376"/>
    <lineage>
        <taxon>Bacteria</taxon>
        <taxon>Candidatus Gottesmaniibacteriota</taxon>
    </lineage>
</organism>
<name>A0A1F5Z4F7_9BACT</name>
<feature type="transmembrane region" description="Helical" evidence="1">
    <location>
        <begin position="107"/>
        <end position="126"/>
    </location>
</feature>
<evidence type="ECO:0000256" key="1">
    <source>
        <dbReference type="SAM" id="Phobius"/>
    </source>
</evidence>
<feature type="transmembrane region" description="Helical" evidence="1">
    <location>
        <begin position="44"/>
        <end position="66"/>
    </location>
</feature>
<proteinExistence type="predicted"/>
<evidence type="ECO:0000313" key="3">
    <source>
        <dbReference type="Proteomes" id="UP000177354"/>
    </source>
</evidence>
<protein>
    <submittedName>
        <fullName evidence="2">Uncharacterized protein</fullName>
    </submittedName>
</protein>
<feature type="transmembrane region" description="Helical" evidence="1">
    <location>
        <begin position="146"/>
        <end position="162"/>
    </location>
</feature>
<feature type="transmembrane region" description="Helical" evidence="1">
    <location>
        <begin position="210"/>
        <end position="232"/>
    </location>
</feature>
<dbReference type="AlphaFoldDB" id="A0A1F5Z4F7"/>
<dbReference type="Proteomes" id="UP000177354">
    <property type="component" value="Unassembled WGS sequence"/>
</dbReference>
<accession>A0A1F5Z4F7</accession>